<dbReference type="InterPro" id="IPR000184">
    <property type="entry name" value="Bac_surfAg_D15"/>
</dbReference>
<keyword evidence="6" id="KW-1185">Reference proteome</keyword>
<reference evidence="5 6" key="1">
    <citation type="submission" date="2023-08" db="EMBL/GenBank/DDBJ databases">
        <title>Draft genome sequence of Algoriphagus taiwanensis.</title>
        <authorList>
            <person name="Takatani N."/>
            <person name="Hosokawa M."/>
            <person name="Sawabe T."/>
        </authorList>
    </citation>
    <scope>NUCLEOTIDE SEQUENCE [LARGE SCALE GENOMIC DNA]</scope>
    <source>
        <strain evidence="5 6">JCM 19755</strain>
    </source>
</reference>
<organism evidence="5 6">
    <name type="scientific">Algoriphagus taiwanensis</name>
    <dbReference type="NCBI Taxonomy" id="1445656"/>
    <lineage>
        <taxon>Bacteria</taxon>
        <taxon>Pseudomonadati</taxon>
        <taxon>Bacteroidota</taxon>
        <taxon>Cytophagia</taxon>
        <taxon>Cytophagales</taxon>
        <taxon>Cyclobacteriaceae</taxon>
        <taxon>Algoriphagus</taxon>
    </lineage>
</organism>
<feature type="signal peptide" evidence="3">
    <location>
        <begin position="1"/>
        <end position="20"/>
    </location>
</feature>
<accession>A0ABQ6PYF4</accession>
<keyword evidence="2" id="KW-0472">Membrane</keyword>
<protein>
    <submittedName>
        <fullName evidence="5">Membrane protein</fullName>
    </submittedName>
</protein>
<name>A0ABQ6PYF4_9BACT</name>
<comment type="caution">
    <text evidence="5">The sequence shown here is derived from an EMBL/GenBank/DDBJ whole genome shotgun (WGS) entry which is preliminary data.</text>
</comment>
<keyword evidence="3" id="KW-0732">Signal</keyword>
<evidence type="ECO:0000313" key="5">
    <source>
        <dbReference type="EMBL" id="GMQ31807.1"/>
    </source>
</evidence>
<feature type="chain" id="PRO_5046811535" evidence="3">
    <location>
        <begin position="21"/>
        <end position="564"/>
    </location>
</feature>
<dbReference type="Pfam" id="PF01103">
    <property type="entry name" value="Omp85"/>
    <property type="match status" value="1"/>
</dbReference>
<proteinExistence type="predicted"/>
<dbReference type="EMBL" id="BTPE01000001">
    <property type="protein sequence ID" value="GMQ31807.1"/>
    <property type="molecule type" value="Genomic_DNA"/>
</dbReference>
<evidence type="ECO:0000259" key="4">
    <source>
        <dbReference type="Pfam" id="PF01103"/>
    </source>
</evidence>
<evidence type="ECO:0000313" key="6">
    <source>
        <dbReference type="Proteomes" id="UP001307705"/>
    </source>
</evidence>
<comment type="subcellular location">
    <subcellularLocation>
        <location evidence="1">Membrane</location>
    </subcellularLocation>
</comment>
<dbReference type="Proteomes" id="UP001307705">
    <property type="component" value="Unassembled WGS sequence"/>
</dbReference>
<dbReference type="Gene3D" id="2.40.160.50">
    <property type="entry name" value="membrane protein fhac: a member of the omp85/tpsb transporter family"/>
    <property type="match status" value="1"/>
</dbReference>
<sequence>MKFRFEFLFLLLLFSPLSLRGQEVFGVFLQIEKVPKQEISYFPSKERAASQADSSLQQMRSRGFLQAKILEKNGHDTLVYQVESGPLYSWSGLELASVPEDFLEAKGQPGEEYTAPYIWIEDLLDFAEDKGLPFAEVKIDSVQIQGTQLTGRIDFNPGPLITWDSLSLAGNAKTQLTYLQLLSRLEVGRPFSQSRLEESTKLLQKSPYFSLLGPPQMSFQQQKAIPVFSLQERRLNVFDGVIGFLPNENEPGKLLVTGQVDLQLYHLGGKGRDISLQWQRLNVQSQALDLKYKESFIFRSPLDASVEFSLLRQDSSFVNRSFVLDFGYRVSDSGYLNFFTRRQAGDLLDQPGFDPQQLPAAIDYRWNQYGIGGEWNLLDDLRFPRRGWRLSGEFSAGNKRVLENTGIPEELYEGLTENSTQIQGRIEAEKHVFFKPVWGMWIRGSGGILENPNLFLNELFRIGGLNSIRGFNEKFFFARHYGFVNLEQRLFFGQNSYLMVFGDFGVLNNPYFSPQKDTPFSFGSGINLDTEGGLFSFVFALGKSNIQPLSFEYARVHFGYLARF</sequence>
<evidence type="ECO:0000256" key="2">
    <source>
        <dbReference type="ARBA" id="ARBA00023136"/>
    </source>
</evidence>
<evidence type="ECO:0000256" key="1">
    <source>
        <dbReference type="ARBA" id="ARBA00004370"/>
    </source>
</evidence>
<evidence type="ECO:0000256" key="3">
    <source>
        <dbReference type="SAM" id="SignalP"/>
    </source>
</evidence>
<dbReference type="RefSeq" id="WP_338226664.1">
    <property type="nucleotide sequence ID" value="NZ_BTPE01000001.1"/>
</dbReference>
<gene>
    <name evidence="5" type="ORF">Ataiwa_00790</name>
</gene>
<feature type="domain" description="Bacterial surface antigen (D15)" evidence="4">
    <location>
        <begin position="268"/>
        <end position="541"/>
    </location>
</feature>